<keyword evidence="4" id="KW-1185">Reference proteome</keyword>
<dbReference type="InterPro" id="IPR011249">
    <property type="entry name" value="Metalloenz_LuxS/M16"/>
</dbReference>
<dbReference type="EMBL" id="JAQNDK010000007">
    <property type="protein sequence ID" value="MDC0685564.1"/>
    <property type="molecule type" value="Genomic_DNA"/>
</dbReference>
<keyword evidence="1" id="KW-0732">Signal</keyword>
<comment type="caution">
    <text evidence="3">The sequence shown here is derived from an EMBL/GenBank/DDBJ whole genome shotgun (WGS) entry which is preliminary data.</text>
</comment>
<sequence length="491" mass="52256">MRRASMGWAALFGAALAGCGSRVELPPPLLPLTPTPDAEFRANAPPPAAEPALRVHDVRSTELENGMTTLVVEQPELPLVTLVYVNRAARDDGAPRNAGLAELTARMLNEGTRLENGEVLRQLRISGEPPGWSVGSAGTAIAITTLASGVEKAAWLLARLVQHPVFEADSLESARVAQSQQLFSRSLGISSQLNELALEGLYGPDHPLALPFKTFGRNLRFFSGHQVRSFYSRQYGPRDSALIAVGAVQADAVFTLARRHFGAWSPAQGQVPAEPAPPAVVPRGDRNIQIGAIAADASDASLVVALPCAGLSDPDALAFDLIAMLIGGLTVSRSAAALRHDTGISYGVHAACYQRRTAGKFLIELSADLDRAGESLEKILTEIERIKSSPVTLAELEAAKMRYLGQTAAAVSSTPGLAGALADLYLNALPLDHLATLERRVRALSAEQLQRAAARYFDAQIGVAVYGPPRLLHDQLVSLGDVQWSMLKTTK</sequence>
<organism evidence="3 4">
    <name type="scientific">Sorangium atrum</name>
    <dbReference type="NCBI Taxonomy" id="2995308"/>
    <lineage>
        <taxon>Bacteria</taxon>
        <taxon>Pseudomonadati</taxon>
        <taxon>Myxococcota</taxon>
        <taxon>Polyangia</taxon>
        <taxon>Polyangiales</taxon>
        <taxon>Polyangiaceae</taxon>
        <taxon>Sorangium</taxon>
    </lineage>
</organism>
<dbReference type="PROSITE" id="PS51257">
    <property type="entry name" value="PROKAR_LIPOPROTEIN"/>
    <property type="match status" value="1"/>
</dbReference>
<dbReference type="RefSeq" id="WP_272103942.1">
    <property type="nucleotide sequence ID" value="NZ_JAQNDK010000007.1"/>
</dbReference>
<evidence type="ECO:0000259" key="2">
    <source>
        <dbReference type="Pfam" id="PF05193"/>
    </source>
</evidence>
<evidence type="ECO:0000256" key="1">
    <source>
        <dbReference type="SAM" id="SignalP"/>
    </source>
</evidence>
<dbReference type="PANTHER" id="PTHR11851:SF224">
    <property type="entry name" value="PROCESSING PROTEASE"/>
    <property type="match status" value="1"/>
</dbReference>
<dbReference type="InterPro" id="IPR007863">
    <property type="entry name" value="Peptidase_M16_C"/>
</dbReference>
<feature type="signal peptide" evidence="1">
    <location>
        <begin position="1"/>
        <end position="17"/>
    </location>
</feature>
<gene>
    <name evidence="3" type="ORF">POL72_48105</name>
</gene>
<dbReference type="Proteomes" id="UP001217485">
    <property type="component" value="Unassembled WGS sequence"/>
</dbReference>
<evidence type="ECO:0000313" key="3">
    <source>
        <dbReference type="EMBL" id="MDC0685564.1"/>
    </source>
</evidence>
<accession>A0ABT5CGK2</accession>
<name>A0ABT5CGK2_9BACT</name>
<dbReference type="Pfam" id="PF05193">
    <property type="entry name" value="Peptidase_M16_C"/>
    <property type="match status" value="1"/>
</dbReference>
<dbReference type="Gene3D" id="3.30.830.10">
    <property type="entry name" value="Metalloenzyme, LuxS/M16 peptidase-like"/>
    <property type="match status" value="2"/>
</dbReference>
<feature type="domain" description="Peptidase M16 C-terminal" evidence="2">
    <location>
        <begin position="226"/>
        <end position="402"/>
    </location>
</feature>
<evidence type="ECO:0000313" key="4">
    <source>
        <dbReference type="Proteomes" id="UP001217485"/>
    </source>
</evidence>
<protein>
    <submittedName>
        <fullName evidence="3">Pitrilysin family protein</fullName>
    </submittedName>
</protein>
<dbReference type="SUPFAM" id="SSF63411">
    <property type="entry name" value="LuxS/MPP-like metallohydrolase"/>
    <property type="match status" value="2"/>
</dbReference>
<proteinExistence type="predicted"/>
<dbReference type="PANTHER" id="PTHR11851">
    <property type="entry name" value="METALLOPROTEASE"/>
    <property type="match status" value="1"/>
</dbReference>
<feature type="chain" id="PRO_5047137383" evidence="1">
    <location>
        <begin position="18"/>
        <end position="491"/>
    </location>
</feature>
<dbReference type="InterPro" id="IPR050361">
    <property type="entry name" value="MPP/UQCRC_Complex"/>
</dbReference>
<reference evidence="3 4" key="1">
    <citation type="submission" date="2023-01" db="EMBL/GenBank/DDBJ databases">
        <title>Minimal conservation of predation-associated metabolite biosynthetic gene clusters underscores biosynthetic potential of Myxococcota including descriptions for ten novel species: Archangium lansinium sp. nov., Myxococcus landrumus sp. nov., Nannocystis bai.</title>
        <authorList>
            <person name="Ahearne A."/>
            <person name="Stevens C."/>
            <person name="Dowd S."/>
        </authorList>
    </citation>
    <scope>NUCLEOTIDE SEQUENCE [LARGE SCALE GENOMIC DNA]</scope>
    <source>
        <strain evidence="3 4">WIWO2</strain>
    </source>
</reference>